<dbReference type="SUPFAM" id="SSF55073">
    <property type="entry name" value="Nucleotide cyclase"/>
    <property type="match status" value="1"/>
</dbReference>
<dbReference type="PANTHER" id="PTHR43047">
    <property type="entry name" value="TWO-COMPONENT HISTIDINE PROTEIN KINASE"/>
    <property type="match status" value="1"/>
</dbReference>
<evidence type="ECO:0000256" key="6">
    <source>
        <dbReference type="ARBA" id="ARBA00023012"/>
    </source>
</evidence>
<accession>A0A519BMY6</accession>
<evidence type="ECO:0000259" key="13">
    <source>
        <dbReference type="PROSITE" id="PS50887"/>
    </source>
</evidence>
<keyword evidence="8" id="KW-0175">Coiled coil</keyword>
<evidence type="ECO:0000313" key="15">
    <source>
        <dbReference type="EMBL" id="RZD18632.1"/>
    </source>
</evidence>
<dbReference type="InterPro" id="IPR000014">
    <property type="entry name" value="PAS"/>
</dbReference>
<evidence type="ECO:0000256" key="8">
    <source>
        <dbReference type="SAM" id="Coils"/>
    </source>
</evidence>
<dbReference type="PROSITE" id="PS50109">
    <property type="entry name" value="HIS_KIN"/>
    <property type="match status" value="1"/>
</dbReference>
<dbReference type="InterPro" id="IPR005467">
    <property type="entry name" value="His_kinase_dom"/>
</dbReference>
<dbReference type="CDD" id="cd17574">
    <property type="entry name" value="REC_OmpR"/>
    <property type="match status" value="1"/>
</dbReference>
<organism evidence="15 16">
    <name type="scientific">Candidatus Acididesulfobacter diazotrophicus</name>
    <dbReference type="NCBI Taxonomy" id="2597226"/>
    <lineage>
        <taxon>Bacteria</taxon>
        <taxon>Deltaproteobacteria</taxon>
        <taxon>Candidatus Acidulodesulfobacterales</taxon>
        <taxon>Candidatus Acididesulfobacter</taxon>
    </lineage>
</organism>
<keyword evidence="6" id="KW-0902">Two-component regulatory system</keyword>
<feature type="domain" description="PAC" evidence="12">
    <location>
        <begin position="235"/>
        <end position="287"/>
    </location>
</feature>
<dbReference type="PANTHER" id="PTHR43047:SF72">
    <property type="entry name" value="OSMOSENSING HISTIDINE PROTEIN KINASE SLN1"/>
    <property type="match status" value="1"/>
</dbReference>
<dbReference type="SUPFAM" id="SSF52172">
    <property type="entry name" value="CheY-like"/>
    <property type="match status" value="2"/>
</dbReference>
<dbReference type="InterPro" id="IPR011006">
    <property type="entry name" value="CheY-like_superfamily"/>
</dbReference>
<evidence type="ECO:0000259" key="9">
    <source>
        <dbReference type="PROSITE" id="PS50109"/>
    </source>
</evidence>
<evidence type="ECO:0000259" key="12">
    <source>
        <dbReference type="PROSITE" id="PS50113"/>
    </source>
</evidence>
<feature type="domain" description="Response regulatory" evidence="10">
    <location>
        <begin position="611"/>
        <end position="724"/>
    </location>
</feature>
<dbReference type="SMART" id="SM00267">
    <property type="entry name" value="GGDEF"/>
    <property type="match status" value="1"/>
</dbReference>
<dbReference type="GO" id="GO:0006355">
    <property type="term" value="P:regulation of DNA-templated transcription"/>
    <property type="evidence" value="ECO:0007669"/>
    <property type="project" value="InterPro"/>
</dbReference>
<evidence type="ECO:0000259" key="14">
    <source>
        <dbReference type="PROSITE" id="PS51671"/>
    </source>
</evidence>
<evidence type="ECO:0000259" key="11">
    <source>
        <dbReference type="PROSITE" id="PS50112"/>
    </source>
</evidence>
<feature type="domain" description="ACT" evidence="14">
    <location>
        <begin position="850"/>
        <end position="934"/>
    </location>
</feature>
<evidence type="ECO:0000256" key="3">
    <source>
        <dbReference type="ARBA" id="ARBA00022553"/>
    </source>
</evidence>
<dbReference type="Gene3D" id="3.30.70.270">
    <property type="match status" value="1"/>
</dbReference>
<feature type="domain" description="Histidine kinase" evidence="9">
    <location>
        <begin position="323"/>
        <end position="562"/>
    </location>
</feature>
<dbReference type="CDD" id="cd00082">
    <property type="entry name" value="HisKA"/>
    <property type="match status" value="1"/>
</dbReference>
<dbReference type="PROSITE" id="PS50113">
    <property type="entry name" value="PAC"/>
    <property type="match status" value="1"/>
</dbReference>
<dbReference type="Gene3D" id="3.30.450.20">
    <property type="entry name" value="PAS domain"/>
    <property type="match status" value="1"/>
</dbReference>
<dbReference type="CDD" id="cd00130">
    <property type="entry name" value="PAS"/>
    <property type="match status" value="1"/>
</dbReference>
<feature type="modified residue" description="4-aspartylphosphate" evidence="7">
    <location>
        <position position="660"/>
    </location>
</feature>
<feature type="domain" description="Response regulatory" evidence="10">
    <location>
        <begin position="735"/>
        <end position="851"/>
    </location>
</feature>
<dbReference type="SUPFAM" id="SSF55874">
    <property type="entry name" value="ATPase domain of HSP90 chaperone/DNA topoisomerase II/histidine kinase"/>
    <property type="match status" value="1"/>
</dbReference>
<dbReference type="FunFam" id="1.10.287.130:FF:000001">
    <property type="entry name" value="Two-component sensor histidine kinase"/>
    <property type="match status" value="1"/>
</dbReference>
<dbReference type="SMART" id="SM00387">
    <property type="entry name" value="HATPase_c"/>
    <property type="match status" value="1"/>
</dbReference>
<dbReference type="AlphaFoldDB" id="A0A519BMY6"/>
<keyword evidence="5" id="KW-0418">Kinase</keyword>
<dbReference type="InterPro" id="IPR003594">
    <property type="entry name" value="HATPase_dom"/>
</dbReference>
<keyword evidence="3 7" id="KW-0597">Phosphoprotein</keyword>
<dbReference type="Pfam" id="PF00990">
    <property type="entry name" value="GGDEF"/>
    <property type="match status" value="1"/>
</dbReference>
<dbReference type="SUPFAM" id="SSF55785">
    <property type="entry name" value="PYP-like sensor domain (PAS domain)"/>
    <property type="match status" value="1"/>
</dbReference>
<dbReference type="NCBIfam" id="TIGR00229">
    <property type="entry name" value="sensory_box"/>
    <property type="match status" value="1"/>
</dbReference>
<name>A0A519BMY6_9DELT</name>
<dbReference type="InterPro" id="IPR002912">
    <property type="entry name" value="ACT_dom"/>
</dbReference>
<dbReference type="SMART" id="SM00388">
    <property type="entry name" value="HisKA"/>
    <property type="match status" value="1"/>
</dbReference>
<dbReference type="PROSITE" id="PS50887">
    <property type="entry name" value="GGDEF"/>
    <property type="match status" value="1"/>
</dbReference>
<dbReference type="Pfam" id="PF00989">
    <property type="entry name" value="PAS"/>
    <property type="match status" value="1"/>
</dbReference>
<dbReference type="InterPro" id="IPR035965">
    <property type="entry name" value="PAS-like_dom_sf"/>
</dbReference>
<dbReference type="PROSITE" id="PS50110">
    <property type="entry name" value="RESPONSE_REGULATORY"/>
    <property type="match status" value="2"/>
</dbReference>
<proteinExistence type="predicted"/>
<gene>
    <name evidence="15" type="ORF">EVG15_05395</name>
</gene>
<feature type="modified residue" description="4-aspartylphosphate" evidence="7">
    <location>
        <position position="784"/>
    </location>
</feature>
<dbReference type="InterPro" id="IPR013767">
    <property type="entry name" value="PAS_fold"/>
</dbReference>
<feature type="domain" description="GGDEF" evidence="13">
    <location>
        <begin position="890"/>
        <end position="1023"/>
    </location>
</feature>
<dbReference type="InterPro" id="IPR029787">
    <property type="entry name" value="Nucleotide_cyclase"/>
</dbReference>
<dbReference type="CDD" id="cd01949">
    <property type="entry name" value="GGDEF"/>
    <property type="match status" value="1"/>
</dbReference>
<dbReference type="SUPFAM" id="SSF47384">
    <property type="entry name" value="Homodimeric domain of signal transducing histidine kinase"/>
    <property type="match status" value="1"/>
</dbReference>
<dbReference type="GO" id="GO:0009927">
    <property type="term" value="F:histidine phosphotransfer kinase activity"/>
    <property type="evidence" value="ECO:0007669"/>
    <property type="project" value="TreeGrafter"/>
</dbReference>
<evidence type="ECO:0000256" key="7">
    <source>
        <dbReference type="PROSITE-ProRule" id="PRU00169"/>
    </source>
</evidence>
<dbReference type="EC" id="2.7.13.3" evidence="2"/>
<dbReference type="PROSITE" id="PS51671">
    <property type="entry name" value="ACT"/>
    <property type="match status" value="1"/>
</dbReference>
<dbReference type="GO" id="GO:0000155">
    <property type="term" value="F:phosphorelay sensor kinase activity"/>
    <property type="evidence" value="ECO:0007669"/>
    <property type="project" value="InterPro"/>
</dbReference>
<dbReference type="SMART" id="SM00448">
    <property type="entry name" value="REC"/>
    <property type="match status" value="2"/>
</dbReference>
<evidence type="ECO:0000256" key="1">
    <source>
        <dbReference type="ARBA" id="ARBA00000085"/>
    </source>
</evidence>
<comment type="catalytic activity">
    <reaction evidence="1">
        <text>ATP + protein L-histidine = ADP + protein N-phospho-L-histidine.</text>
        <dbReference type="EC" id="2.7.13.3"/>
    </reaction>
</comment>
<dbReference type="NCBIfam" id="TIGR00254">
    <property type="entry name" value="GGDEF"/>
    <property type="match status" value="1"/>
</dbReference>
<dbReference type="PROSITE" id="PS50112">
    <property type="entry name" value="PAS"/>
    <property type="match status" value="1"/>
</dbReference>
<evidence type="ECO:0000313" key="16">
    <source>
        <dbReference type="Proteomes" id="UP000319296"/>
    </source>
</evidence>
<dbReference type="Proteomes" id="UP000319296">
    <property type="component" value="Unassembled WGS sequence"/>
</dbReference>
<protein>
    <recommendedName>
        <fullName evidence="2">histidine kinase</fullName>
        <ecNumber evidence="2">2.7.13.3</ecNumber>
    </recommendedName>
</protein>
<dbReference type="InterPro" id="IPR000700">
    <property type="entry name" value="PAS-assoc_C"/>
</dbReference>
<dbReference type="Gene3D" id="3.40.50.2300">
    <property type="match status" value="2"/>
</dbReference>
<dbReference type="Gene3D" id="1.10.287.130">
    <property type="match status" value="1"/>
</dbReference>
<dbReference type="EMBL" id="SGBB01000007">
    <property type="protein sequence ID" value="RZD18632.1"/>
    <property type="molecule type" value="Genomic_DNA"/>
</dbReference>
<sequence length="1023" mass="116698">MIKKTNLMKEFMAKILIYGGGKAAKSVIELLYGDKNIEIAALVSRNMLKEGVQYAKNLNIICLNSIQEALDNNFDFNIIFNLTGEPFYTIPELKDIYDVNFTLNINNCDNDTDNEDKEAVVNKKKKFNVEIIDSTSAKLIWDLLYDRNKAHSDKESIINQLKNQKNYFKNILDDSFDMIIVTDKNGKITEFNKGGEKILGFSKKDIIGTLASDLYINKIERDEILNRLRTEHFVQNYETVLKRKDNGLENISLTISRILNNKGEIIGTIGISKDITEKKKYEKELKNLNENLELKIIDRTKQLENSIKELAKANELKSKFIANMSHELRTPLNAIIGYSDLILDSSNITDKHKKYINNILVSGKHLLQLINNILDIAKIEAGKFNLDYSIFSIKEVLGEVNTVLKSLFDQKMLSLSIIYNNNENYKLYADRIKFKQVIYNLLSNAIKFSFENSKIKIICNNTINNSSKTEQNIASDKGSKKNTLEYLQIDIINEGIGIPENNLKVIFDEFIQVDNSYSRKFEGTGLGLALTKKIIELHGGYINVYSVENVQTTFTFIIPNAINTSNLAEGIDINQSVDQTQTINVNNELITGKTQYKTFRDDFGKKRNKPVVLVVEDDLPTSELFTVNLVKSGYSVIHAYNGIEAIEKAKEYKPFAILLDVMIPKKDGWEVLSDLKSDKTTRNIPVVITSMIDNKDLGYALGATDYLVKPIDKETLIKTLSEFTLTTKRKKRQVNILLIDDEEITHKMISKILEPEGFNLLHAYTGDEGLKIAIEYKPDLILLDLIMPDVNGFEVAENIKKHPVSSQIPIFIITSKDLTVEERMRLSNNIDRVIGKRIFSSEELTRSIRELELIYPHKAGLFDDITGLLDHNYFNIRFAQEINRAQRYQIAFSVIFIDIDNFKDYNDIVGNFHSDIALKKIADIFKKSLRGSDVVVRYGYDEFAIILNNTLKEPALYVANRFLVSIKEYPFYKEEELASKFLTATFVVASYPKDGETPEEIISKIFNKLCELKGAGGNIVKEI</sequence>
<feature type="coiled-coil region" evidence="8">
    <location>
        <begin position="271"/>
        <end position="298"/>
    </location>
</feature>
<dbReference type="InterPro" id="IPR036097">
    <property type="entry name" value="HisK_dim/P_sf"/>
</dbReference>
<reference evidence="15 16" key="1">
    <citation type="journal article" date="2019" name="ISME J.">
        <title>Insights into ecological role of a new deltaproteobacterial order Candidatus Acidulodesulfobacterales by metagenomics and metatranscriptomics.</title>
        <authorList>
            <person name="Tan S."/>
            <person name="Liu J."/>
            <person name="Fang Y."/>
            <person name="Hedlund B.P."/>
            <person name="Lian Z.H."/>
            <person name="Huang L.Y."/>
            <person name="Li J.T."/>
            <person name="Huang L.N."/>
            <person name="Li W.J."/>
            <person name="Jiang H.C."/>
            <person name="Dong H.L."/>
            <person name="Shu W.S."/>
        </authorList>
    </citation>
    <scope>NUCLEOTIDE SEQUENCE [LARGE SCALE GENOMIC DNA]</scope>
    <source>
        <strain evidence="15">AP1</strain>
    </source>
</reference>
<dbReference type="Pfam" id="PF02518">
    <property type="entry name" value="HATPase_c"/>
    <property type="match status" value="1"/>
</dbReference>
<comment type="caution">
    <text evidence="15">The sequence shown here is derived from an EMBL/GenBank/DDBJ whole genome shotgun (WGS) entry which is preliminary data.</text>
</comment>
<dbReference type="Pfam" id="PF00512">
    <property type="entry name" value="HisKA"/>
    <property type="match status" value="1"/>
</dbReference>
<feature type="domain" description="PAS" evidence="11">
    <location>
        <begin position="164"/>
        <end position="208"/>
    </location>
</feature>
<evidence type="ECO:0000256" key="5">
    <source>
        <dbReference type="ARBA" id="ARBA00022777"/>
    </source>
</evidence>
<evidence type="ECO:0000256" key="4">
    <source>
        <dbReference type="ARBA" id="ARBA00022679"/>
    </source>
</evidence>
<evidence type="ECO:0000259" key="10">
    <source>
        <dbReference type="PROSITE" id="PS50110"/>
    </source>
</evidence>
<dbReference type="InterPro" id="IPR001789">
    <property type="entry name" value="Sig_transdc_resp-reg_receiver"/>
</dbReference>
<evidence type="ECO:0000256" key="2">
    <source>
        <dbReference type="ARBA" id="ARBA00012438"/>
    </source>
</evidence>
<dbReference type="Pfam" id="PF00072">
    <property type="entry name" value="Response_reg"/>
    <property type="match status" value="2"/>
</dbReference>
<keyword evidence="4" id="KW-0808">Transferase</keyword>
<dbReference type="InterPro" id="IPR000160">
    <property type="entry name" value="GGDEF_dom"/>
</dbReference>
<dbReference type="InterPro" id="IPR003661">
    <property type="entry name" value="HisK_dim/P_dom"/>
</dbReference>
<dbReference type="GO" id="GO:0005886">
    <property type="term" value="C:plasma membrane"/>
    <property type="evidence" value="ECO:0007669"/>
    <property type="project" value="TreeGrafter"/>
</dbReference>
<dbReference type="SMART" id="SM00091">
    <property type="entry name" value="PAS"/>
    <property type="match status" value="1"/>
</dbReference>
<dbReference type="InterPro" id="IPR043128">
    <property type="entry name" value="Rev_trsase/Diguanyl_cyclase"/>
</dbReference>
<dbReference type="InterPro" id="IPR036890">
    <property type="entry name" value="HATPase_C_sf"/>
</dbReference>
<dbReference type="InterPro" id="IPR004358">
    <property type="entry name" value="Sig_transdc_His_kin-like_C"/>
</dbReference>
<dbReference type="Gene3D" id="3.30.565.10">
    <property type="entry name" value="Histidine kinase-like ATPase, C-terminal domain"/>
    <property type="match status" value="1"/>
</dbReference>
<dbReference type="PRINTS" id="PR00344">
    <property type="entry name" value="BCTRLSENSOR"/>
</dbReference>